<dbReference type="Gene3D" id="3.40.462.20">
    <property type="match status" value="1"/>
</dbReference>
<protein>
    <recommendedName>
        <fullName evidence="8">FAD-binding PCMH-type domain-containing protein</fullName>
    </recommendedName>
</protein>
<dbReference type="PROSITE" id="PS00624">
    <property type="entry name" value="GMC_OXRED_2"/>
    <property type="match status" value="1"/>
</dbReference>
<dbReference type="InterPro" id="IPR012951">
    <property type="entry name" value="BBE"/>
</dbReference>
<dbReference type="PROSITE" id="PS00623">
    <property type="entry name" value="GMC_OXRED_1"/>
    <property type="match status" value="1"/>
</dbReference>
<dbReference type="GeneID" id="54329444"/>
<comment type="similarity">
    <text evidence="2">Belongs to the oxygen-dependent FAD-linked oxidoreductase family.</text>
</comment>
<dbReference type="SUPFAM" id="SSF54373">
    <property type="entry name" value="FAD-linked reductases, C-terminal domain"/>
    <property type="match status" value="1"/>
</dbReference>
<dbReference type="InterPro" id="IPR012132">
    <property type="entry name" value="GMC_OxRdtase"/>
</dbReference>
<dbReference type="Gene3D" id="3.30.560.10">
    <property type="entry name" value="Glucose Oxidase, domain 3"/>
    <property type="match status" value="1"/>
</dbReference>
<accession>A0A5M9MK24</accession>
<reference evidence="9 10" key="1">
    <citation type="submission" date="2019-08" db="EMBL/GenBank/DDBJ databases">
        <title>The genome sequence of a newly discovered highly antifungal drug resistant Aspergillus species, Aspergillus tanneri NIH 1004.</title>
        <authorList>
            <person name="Mounaud S."/>
            <person name="Singh I."/>
            <person name="Joardar V."/>
            <person name="Pakala S."/>
            <person name="Pakala S."/>
            <person name="Venepally P."/>
            <person name="Chung J.K."/>
            <person name="Losada L."/>
            <person name="Nierman W.C."/>
        </authorList>
    </citation>
    <scope>NUCLEOTIDE SEQUENCE [LARGE SCALE GENOMIC DNA]</scope>
    <source>
        <strain evidence="9 10">NIH1004</strain>
    </source>
</reference>
<evidence type="ECO:0000256" key="2">
    <source>
        <dbReference type="ARBA" id="ARBA00005466"/>
    </source>
</evidence>
<dbReference type="InterPro" id="IPR006094">
    <property type="entry name" value="Oxid_FAD_bind_N"/>
</dbReference>
<evidence type="ECO:0000256" key="1">
    <source>
        <dbReference type="ARBA" id="ARBA00001974"/>
    </source>
</evidence>
<dbReference type="InterPro" id="IPR007867">
    <property type="entry name" value="GMC_OxRtase_C"/>
</dbReference>
<organism evidence="9 10">
    <name type="scientific">Aspergillus tanneri</name>
    <dbReference type="NCBI Taxonomy" id="1220188"/>
    <lineage>
        <taxon>Eukaryota</taxon>
        <taxon>Fungi</taxon>
        <taxon>Dikarya</taxon>
        <taxon>Ascomycota</taxon>
        <taxon>Pezizomycotina</taxon>
        <taxon>Eurotiomycetes</taxon>
        <taxon>Eurotiomycetidae</taxon>
        <taxon>Eurotiales</taxon>
        <taxon>Aspergillaceae</taxon>
        <taxon>Aspergillus</taxon>
        <taxon>Aspergillus subgen. Circumdati</taxon>
    </lineage>
</organism>
<dbReference type="Pfam" id="PF08031">
    <property type="entry name" value="BBE"/>
    <property type="match status" value="1"/>
</dbReference>
<dbReference type="RefSeq" id="XP_033424684.1">
    <property type="nucleotide sequence ID" value="XM_033571369.1"/>
</dbReference>
<evidence type="ECO:0000256" key="7">
    <source>
        <dbReference type="RuleBase" id="RU003968"/>
    </source>
</evidence>
<dbReference type="InterPro" id="IPR036318">
    <property type="entry name" value="FAD-bd_PCMH-like_sf"/>
</dbReference>
<gene>
    <name evidence="9" type="ORF">ATNIH1004_006742</name>
</gene>
<feature type="domain" description="FAD-binding PCMH-type" evidence="8">
    <location>
        <begin position="45"/>
        <end position="217"/>
    </location>
</feature>
<evidence type="ECO:0000259" key="8">
    <source>
        <dbReference type="PROSITE" id="PS51387"/>
    </source>
</evidence>
<dbReference type="InterPro" id="IPR000172">
    <property type="entry name" value="GMC_OxRdtase_N"/>
</dbReference>
<sequence length="1023" mass="110376">MGNTSSLIAGRECLLSAVGNSTRLVAFGDEPLFRVSDALPRNLEFPATPVAVTYPDSPEQISDILKCAARHQRAVQARSGGHSLGNFGLGGTDGAVVVDMSHFQQLSMDSSSHKATIGPGLRLQDLARQLAVWNRAMTHGNCPTVGVGGHLTIGGIGPTARQWGLALDHVDQVEAVLGDGRIVKSSSFQNTDLFFALNGAAPNIGIVTQLTVRTHPAPSVAVEYSYTIDLDPEDFQQQASAFADWQTLVADPKLPRKLDISLTIRAQVVLEISGKFYGTLKEFDALGLETRFNFSRKRMRVLTGWPSILNATLSDPGWRYSYDKTMGITPRHPLPDHAIVQLLHHLANADAGPASWDLTFRLVGGAVNDRPTNATAFAHRDVLYWITFHARTSSLGLSSTTFGFLDRAYDLLNASLPGRRPMYLGDLDPRIADAQPMYWGPNLLRLEEIKGEVDPQDLLHNPQGEETELSHFLSSSLDYVIVGGGSAGLVLATRLSEDPTVHVGVLEAGKSRIDDENVDSPQGIPSLLHNPEYDWALNSIPQPGTDDRVHVLSGGKMLGGSSGINFMCYCQPLEDDINIWGQLGNVGWSWDELAPYFQKTRGGETELSNGHVGSIKTCFPSGDLDIERAMLDVLNAATGGERPGFYRPLSAIEYGGASEKPTRSYASTGYLAPNVGRANLHILSEATVCRILFESGAPLRAQGVEFCYGGAVHNVSANVEVILSAGTFHSPQILELSGIGDPDVLNAAGIDCRLPLVDVGNNLREHPMAVVSYNLRASNDTAPPEPSVSLREPISTECLVRLVGFLPYASLVAPSELDHAGIAANTGHNHSVYQRALAKFRDPQRSLVQLIGHPGGFGLADSVPRHASYSLLVIGSHPQSQGSCHILSQDPFRAPRIDLGILSQQEDVNVLAAGVAFADSTFHSEHIVHHIAERAFPDRSIDLQDRDQACRFVRNSAVAFNHGVGTCSMGIVVDEQLRVKGVRGLRVVDASVIPLHMAGNPMSTVYALAERASDLIKLDTETC</sequence>
<dbReference type="SUPFAM" id="SSF51905">
    <property type="entry name" value="FAD/NAD(P)-binding domain"/>
    <property type="match status" value="1"/>
</dbReference>
<dbReference type="Pfam" id="PF00732">
    <property type="entry name" value="GMC_oxred_N"/>
    <property type="match status" value="1"/>
</dbReference>
<dbReference type="Gene3D" id="3.50.50.60">
    <property type="entry name" value="FAD/NAD(P)-binding domain"/>
    <property type="match status" value="1"/>
</dbReference>
<dbReference type="PANTHER" id="PTHR11552:SF201">
    <property type="entry name" value="GLUCOSE-METHANOL-CHOLINE OXIDOREDUCTASE N-TERMINAL DOMAIN-CONTAINING PROTEIN"/>
    <property type="match status" value="1"/>
</dbReference>
<evidence type="ECO:0000313" key="10">
    <source>
        <dbReference type="Proteomes" id="UP000324241"/>
    </source>
</evidence>
<dbReference type="EMBL" id="QUQM01000007">
    <property type="protein sequence ID" value="KAA8645323.1"/>
    <property type="molecule type" value="Genomic_DNA"/>
</dbReference>
<dbReference type="PANTHER" id="PTHR11552">
    <property type="entry name" value="GLUCOSE-METHANOL-CHOLINE GMC OXIDOREDUCTASE"/>
    <property type="match status" value="1"/>
</dbReference>
<dbReference type="Pfam" id="PF01565">
    <property type="entry name" value="FAD_binding_4"/>
    <property type="match status" value="1"/>
</dbReference>
<dbReference type="OrthoDB" id="269227at2759"/>
<dbReference type="InterPro" id="IPR036188">
    <property type="entry name" value="FAD/NAD-bd_sf"/>
</dbReference>
<dbReference type="GO" id="GO:0016614">
    <property type="term" value="F:oxidoreductase activity, acting on CH-OH group of donors"/>
    <property type="evidence" value="ECO:0007669"/>
    <property type="project" value="InterPro"/>
</dbReference>
<keyword evidence="6" id="KW-0560">Oxidoreductase</keyword>
<dbReference type="VEuPathDB" id="FungiDB:EYZ11_007750"/>
<keyword evidence="4 7" id="KW-0285">Flavoprotein</keyword>
<evidence type="ECO:0000313" key="9">
    <source>
        <dbReference type="EMBL" id="KAA8645323.1"/>
    </source>
</evidence>
<proteinExistence type="inferred from homology"/>
<comment type="similarity">
    <text evidence="3 7">Belongs to the GMC oxidoreductase family.</text>
</comment>
<dbReference type="Gene3D" id="3.30.465.10">
    <property type="match status" value="1"/>
</dbReference>
<dbReference type="Pfam" id="PF05199">
    <property type="entry name" value="GMC_oxred_C"/>
    <property type="match status" value="1"/>
</dbReference>
<dbReference type="InterPro" id="IPR016166">
    <property type="entry name" value="FAD-bd_PCMH"/>
</dbReference>
<dbReference type="GO" id="GO:0071949">
    <property type="term" value="F:FAD binding"/>
    <property type="evidence" value="ECO:0007669"/>
    <property type="project" value="InterPro"/>
</dbReference>
<dbReference type="AlphaFoldDB" id="A0A5M9MK24"/>
<keyword evidence="5 7" id="KW-0274">FAD</keyword>
<dbReference type="PROSITE" id="PS51387">
    <property type="entry name" value="FAD_PCMH"/>
    <property type="match status" value="1"/>
</dbReference>
<evidence type="ECO:0000256" key="3">
    <source>
        <dbReference type="ARBA" id="ARBA00010790"/>
    </source>
</evidence>
<evidence type="ECO:0000256" key="6">
    <source>
        <dbReference type="ARBA" id="ARBA00023002"/>
    </source>
</evidence>
<evidence type="ECO:0000256" key="4">
    <source>
        <dbReference type="ARBA" id="ARBA00022630"/>
    </source>
</evidence>
<dbReference type="InterPro" id="IPR016169">
    <property type="entry name" value="FAD-bd_PCMH_sub2"/>
</dbReference>
<dbReference type="SUPFAM" id="SSF56176">
    <property type="entry name" value="FAD-binding/transporter-associated domain-like"/>
    <property type="match status" value="1"/>
</dbReference>
<evidence type="ECO:0000256" key="5">
    <source>
        <dbReference type="ARBA" id="ARBA00022827"/>
    </source>
</evidence>
<comment type="cofactor">
    <cofactor evidence="1">
        <name>FAD</name>
        <dbReference type="ChEBI" id="CHEBI:57692"/>
    </cofactor>
</comment>
<dbReference type="Proteomes" id="UP000324241">
    <property type="component" value="Unassembled WGS sequence"/>
</dbReference>
<dbReference type="VEuPathDB" id="FungiDB:EYZ11_007746"/>
<name>A0A5M9MK24_9EURO</name>
<comment type="caution">
    <text evidence="9">The sequence shown here is derived from an EMBL/GenBank/DDBJ whole genome shotgun (WGS) entry which is preliminary data.</text>
</comment>